<keyword evidence="2 4" id="KW-0863">Zinc-finger</keyword>
<dbReference type="EMBL" id="KE561071">
    <property type="protein sequence ID" value="EPZ33199.1"/>
    <property type="molecule type" value="Genomic_DNA"/>
</dbReference>
<dbReference type="Gene3D" id="3.10.290.30">
    <property type="entry name" value="MM3350-like"/>
    <property type="match status" value="1"/>
</dbReference>
<protein>
    <submittedName>
        <fullName evidence="7">Plasmid pRiA4b, Orf3 domain-containing protein</fullName>
    </submittedName>
</protein>
<dbReference type="OrthoDB" id="432970at2759"/>
<feature type="region of interest" description="Disordered" evidence="5">
    <location>
        <begin position="92"/>
        <end position="131"/>
    </location>
</feature>
<feature type="region of interest" description="Disordered" evidence="5">
    <location>
        <begin position="1"/>
        <end position="52"/>
    </location>
</feature>
<evidence type="ECO:0000313" key="7">
    <source>
        <dbReference type="EMBL" id="EPZ33199.1"/>
    </source>
</evidence>
<feature type="compositionally biased region" description="Basic and acidic residues" evidence="5">
    <location>
        <begin position="21"/>
        <end position="41"/>
    </location>
</feature>
<feature type="compositionally biased region" description="Basic residues" evidence="5">
    <location>
        <begin position="606"/>
        <end position="618"/>
    </location>
</feature>
<keyword evidence="1" id="KW-0479">Metal-binding</keyword>
<reference evidence="7 8" key="1">
    <citation type="journal article" date="2013" name="Curr. Biol.">
        <title>Shared signatures of parasitism and phylogenomics unite Cryptomycota and microsporidia.</title>
        <authorList>
            <person name="James T.Y."/>
            <person name="Pelin A."/>
            <person name="Bonen L."/>
            <person name="Ahrendt S."/>
            <person name="Sain D."/>
            <person name="Corradi N."/>
            <person name="Stajich J.E."/>
        </authorList>
    </citation>
    <scope>NUCLEOTIDE SEQUENCE [LARGE SCALE GENOMIC DNA]</scope>
    <source>
        <strain evidence="7 8">CSF55</strain>
    </source>
</reference>
<evidence type="ECO:0000256" key="1">
    <source>
        <dbReference type="ARBA" id="ARBA00022723"/>
    </source>
</evidence>
<proteinExistence type="predicted"/>
<dbReference type="InterPro" id="IPR002893">
    <property type="entry name" value="Znf_MYND"/>
</dbReference>
<evidence type="ECO:0000256" key="3">
    <source>
        <dbReference type="ARBA" id="ARBA00022833"/>
    </source>
</evidence>
<dbReference type="PANTHER" id="PTHR41878">
    <property type="entry name" value="LEXA REPRESSOR-RELATED"/>
    <property type="match status" value="1"/>
</dbReference>
<dbReference type="Proteomes" id="UP000030755">
    <property type="component" value="Unassembled WGS sequence"/>
</dbReference>
<evidence type="ECO:0000313" key="8">
    <source>
        <dbReference type="Proteomes" id="UP000030755"/>
    </source>
</evidence>
<feature type="region of interest" description="Disordered" evidence="5">
    <location>
        <begin position="582"/>
        <end position="628"/>
    </location>
</feature>
<dbReference type="AlphaFoldDB" id="A0A075AXE2"/>
<organism evidence="7 8">
    <name type="scientific">Rozella allomycis (strain CSF55)</name>
    <dbReference type="NCBI Taxonomy" id="988480"/>
    <lineage>
        <taxon>Eukaryota</taxon>
        <taxon>Fungi</taxon>
        <taxon>Fungi incertae sedis</taxon>
        <taxon>Cryptomycota</taxon>
        <taxon>Cryptomycota incertae sedis</taxon>
        <taxon>Rozella</taxon>
    </lineage>
</organism>
<feature type="domain" description="MYND-type" evidence="6">
    <location>
        <begin position="525"/>
        <end position="570"/>
    </location>
</feature>
<dbReference type="PROSITE" id="PS50865">
    <property type="entry name" value="ZF_MYND_2"/>
    <property type="match status" value="1"/>
</dbReference>
<feature type="compositionally biased region" description="Basic and acidic residues" evidence="5">
    <location>
        <begin position="97"/>
        <end position="116"/>
    </location>
</feature>
<dbReference type="GO" id="GO:0008270">
    <property type="term" value="F:zinc ion binding"/>
    <property type="evidence" value="ECO:0007669"/>
    <property type="project" value="UniProtKB-KW"/>
</dbReference>
<dbReference type="SUPFAM" id="SSF159941">
    <property type="entry name" value="MM3350-like"/>
    <property type="match status" value="1"/>
</dbReference>
<keyword evidence="8" id="KW-1185">Reference proteome</keyword>
<dbReference type="PROSITE" id="PS01360">
    <property type="entry name" value="ZF_MYND_1"/>
    <property type="match status" value="1"/>
</dbReference>
<accession>A0A075AXE2</accession>
<dbReference type="Pfam" id="PF07929">
    <property type="entry name" value="PRiA4_ORF3"/>
    <property type="match status" value="1"/>
</dbReference>
<evidence type="ECO:0000256" key="5">
    <source>
        <dbReference type="SAM" id="MobiDB-lite"/>
    </source>
</evidence>
<sequence>MTSLENYGKFDKIQVSDSDNEEKNKKKEVNEGDVESEKSELESEVEEESSVFDDLFRNMNEKHFKSWMENITTNSGRLSDVKIRQQDKNTFIVEPVFQKKEQNKKNKKGNEKKNNESEAGAGKSVSENSASQFEVMEKRYKEKIRERRSDAKHRHCPDDLPTIYGYAPYLSSLDILPEEAYNEPPKDEYFEQLRKGNLFPQFGADRDSALPDGFCPSDDSDDDDPIMLPFFGISPKQVDNLQKIIANYALNKIQEEAANVSYDNVYYVLHIRICEIRPAIWRRVRVPAAISLSMLHDRILGPVLGWCRNYHSYLFALPSMMYKKKRKPHPKHDISFGPVRSLAVDMMHRLTRRGGSCMIDDSKVCLGDLLKHPGQYLKYIYDLGDCWKHIITLEEVIHNLPENQSAFSLLEGRRDCPPEDCGSMKAYCEKLYQFAHCKDQKYKDSIEALFTAKNRFHRISGSLDGSFPNINAFDPSYFDFEGTNEAMVRALRSKASQLEDSQFLHFPKDNQPGKPLRKGPSTKICTFCLKHESEVKKRGTKLKLCSRCRNVHYCSVECQKEDWNNHKRLCVDLASLVGLPIEDEPKPKHVTPEPQEPVNETVSTSKNKKKKKNNKKHWRQEGLSASLL</sequence>
<keyword evidence="3" id="KW-0862">Zinc</keyword>
<dbReference type="PANTHER" id="PTHR41878:SF1">
    <property type="entry name" value="TNPR PROTEIN"/>
    <property type="match status" value="1"/>
</dbReference>
<dbReference type="InterPro" id="IPR012912">
    <property type="entry name" value="Plasmid_pRiA4b_Orf3-like"/>
</dbReference>
<gene>
    <name evidence="7" type="ORF">O9G_001168</name>
</gene>
<dbReference type="Gene3D" id="6.10.140.2220">
    <property type="match status" value="1"/>
</dbReference>
<evidence type="ECO:0000259" key="6">
    <source>
        <dbReference type="PROSITE" id="PS50865"/>
    </source>
</evidence>
<evidence type="ECO:0000256" key="4">
    <source>
        <dbReference type="PROSITE-ProRule" id="PRU00134"/>
    </source>
</evidence>
<feature type="compositionally biased region" description="Acidic residues" evidence="5">
    <location>
        <begin position="42"/>
        <end position="51"/>
    </location>
</feature>
<name>A0A075AXE2_ROZAC</name>
<dbReference type="SUPFAM" id="SSF144232">
    <property type="entry name" value="HIT/MYND zinc finger-like"/>
    <property type="match status" value="1"/>
</dbReference>
<dbReference type="InterPro" id="IPR024047">
    <property type="entry name" value="MM3350-like_sf"/>
</dbReference>
<dbReference type="Pfam" id="PF01753">
    <property type="entry name" value="zf-MYND"/>
    <property type="match status" value="1"/>
</dbReference>
<evidence type="ECO:0000256" key="2">
    <source>
        <dbReference type="ARBA" id="ARBA00022771"/>
    </source>
</evidence>
<dbReference type="HOGENOM" id="CLU_435567_0_0_1"/>